<dbReference type="EMBL" id="HACG01050424">
    <property type="protein sequence ID" value="CEK97289.1"/>
    <property type="molecule type" value="Transcribed_RNA"/>
</dbReference>
<proteinExistence type="predicted"/>
<accession>A0A0B7BVP6</accession>
<evidence type="ECO:0000313" key="1">
    <source>
        <dbReference type="EMBL" id="CEK97289.1"/>
    </source>
</evidence>
<reference evidence="1" key="1">
    <citation type="submission" date="2014-12" db="EMBL/GenBank/DDBJ databases">
        <title>Insight into the proteome of Arion vulgaris.</title>
        <authorList>
            <person name="Aradska J."/>
            <person name="Bulat T."/>
            <person name="Smidak R."/>
            <person name="Sarate P."/>
            <person name="Gangsoo J."/>
            <person name="Sialana F."/>
            <person name="Bilban M."/>
            <person name="Lubec G."/>
        </authorList>
    </citation>
    <scope>NUCLEOTIDE SEQUENCE</scope>
    <source>
        <tissue evidence="1">Skin</tissue>
    </source>
</reference>
<gene>
    <name evidence="1" type="primary">ORF215335</name>
</gene>
<dbReference type="AlphaFoldDB" id="A0A0B7BVP6"/>
<protein>
    <submittedName>
        <fullName evidence="1">Uncharacterized protein</fullName>
    </submittedName>
</protein>
<sequence>MNDTVGDPTVRIKQEHNFWTARREETNISLTDGEIKLEPDDHDDSHMIQ</sequence>
<feature type="non-terminal residue" evidence="1">
    <location>
        <position position="49"/>
    </location>
</feature>
<name>A0A0B7BVP6_9EUPU</name>
<organism evidence="1">
    <name type="scientific">Arion vulgaris</name>
    <dbReference type="NCBI Taxonomy" id="1028688"/>
    <lineage>
        <taxon>Eukaryota</taxon>
        <taxon>Metazoa</taxon>
        <taxon>Spiralia</taxon>
        <taxon>Lophotrochozoa</taxon>
        <taxon>Mollusca</taxon>
        <taxon>Gastropoda</taxon>
        <taxon>Heterobranchia</taxon>
        <taxon>Euthyneura</taxon>
        <taxon>Panpulmonata</taxon>
        <taxon>Eupulmonata</taxon>
        <taxon>Stylommatophora</taxon>
        <taxon>Helicina</taxon>
        <taxon>Arionoidea</taxon>
        <taxon>Arionidae</taxon>
        <taxon>Arion</taxon>
    </lineage>
</organism>